<evidence type="ECO:0000256" key="1">
    <source>
        <dbReference type="SAM" id="SignalP"/>
    </source>
</evidence>
<comment type="caution">
    <text evidence="2">The sequence shown here is derived from an EMBL/GenBank/DDBJ whole genome shotgun (WGS) entry which is preliminary data.</text>
</comment>
<dbReference type="RefSeq" id="WP_377369503.1">
    <property type="nucleotide sequence ID" value="NZ_JBHTMN010000018.1"/>
</dbReference>
<feature type="signal peptide" evidence="1">
    <location>
        <begin position="1"/>
        <end position="21"/>
    </location>
</feature>
<accession>A0ABW4B687</accession>
<dbReference type="Proteomes" id="UP001597059">
    <property type="component" value="Unassembled WGS sequence"/>
</dbReference>
<dbReference type="Pfam" id="PF09839">
    <property type="entry name" value="DUF2066"/>
    <property type="match status" value="1"/>
</dbReference>
<reference evidence="3" key="1">
    <citation type="journal article" date="2019" name="Int. J. Syst. Evol. Microbiol.">
        <title>The Global Catalogue of Microorganisms (GCM) 10K type strain sequencing project: providing services to taxonomists for standard genome sequencing and annotation.</title>
        <authorList>
            <consortium name="The Broad Institute Genomics Platform"/>
            <consortium name="The Broad Institute Genome Sequencing Center for Infectious Disease"/>
            <person name="Wu L."/>
            <person name="Ma J."/>
        </authorList>
    </citation>
    <scope>NUCLEOTIDE SEQUENCE [LARGE SCALE GENOMIC DNA]</scope>
    <source>
        <strain evidence="3">JCM 30774</strain>
    </source>
</reference>
<dbReference type="InterPro" id="IPR018642">
    <property type="entry name" value="DUF2066"/>
</dbReference>
<name>A0ABW4B687_9GAMM</name>
<evidence type="ECO:0000313" key="2">
    <source>
        <dbReference type="EMBL" id="MFD1384870.1"/>
    </source>
</evidence>
<keyword evidence="3" id="KW-1185">Reference proteome</keyword>
<feature type="chain" id="PRO_5046519050" evidence="1">
    <location>
        <begin position="22"/>
        <end position="362"/>
    </location>
</feature>
<evidence type="ECO:0000313" key="3">
    <source>
        <dbReference type="Proteomes" id="UP001597059"/>
    </source>
</evidence>
<gene>
    <name evidence="2" type="ORF">ACFQ45_15990</name>
</gene>
<protein>
    <submittedName>
        <fullName evidence="2">DUF2066 domain-containing protein</fullName>
    </submittedName>
</protein>
<organism evidence="2 3">
    <name type="scientific">Rhodanobacter aciditrophus</name>
    <dbReference type="NCBI Taxonomy" id="1623218"/>
    <lineage>
        <taxon>Bacteria</taxon>
        <taxon>Pseudomonadati</taxon>
        <taxon>Pseudomonadota</taxon>
        <taxon>Gammaproteobacteria</taxon>
        <taxon>Lysobacterales</taxon>
        <taxon>Rhodanobacteraceae</taxon>
        <taxon>Rhodanobacter</taxon>
    </lineage>
</organism>
<keyword evidence="1" id="KW-0732">Signal</keyword>
<sequence length="362" mass="39612">MILRHIFLFAWVLFFSVSVSAANVANLYKASVQLPARLNESDLLNQAFNQAVDKVLFRVSGQKASIGSDVLASAHKSARGWVAQHRIQDLPDLVEFDGELQTARQVNVSFYSESINRFLYANGLAVWGSNRPSILLWLVQEKDGVRTVSGARQPSAELGQMFAYGKELGLPTYAPLQDRVDAEALSAGALWGFFEDEILQASERYQTDVVFAVRMGQYGNAVNVDGVLFAPGAVPQRLSVNAPSEAVANEMIVEQLAEALSNRYASVRSAGSGQSLPVKVTGVNTYQALQNVKQYLDKVGVVRESRIQLIEGDSVELLLELDGSVDKFRNSVALNSMLSPKSLSALDPDANRVEMFEYKGSN</sequence>
<proteinExistence type="predicted"/>
<dbReference type="EMBL" id="JBHTMN010000018">
    <property type="protein sequence ID" value="MFD1384870.1"/>
    <property type="molecule type" value="Genomic_DNA"/>
</dbReference>